<dbReference type="Gene3D" id="3.30.1490.20">
    <property type="entry name" value="ATP-grasp fold, A domain"/>
    <property type="match status" value="1"/>
</dbReference>
<dbReference type="SUPFAM" id="SSF51735">
    <property type="entry name" value="NAD(P)-binding Rossmann-fold domains"/>
    <property type="match status" value="1"/>
</dbReference>
<evidence type="ECO:0000256" key="1">
    <source>
        <dbReference type="PROSITE-ProRule" id="PRU00409"/>
    </source>
</evidence>
<feature type="domain" description="N-acetyltransferase" evidence="4">
    <location>
        <begin position="31"/>
        <end position="212"/>
    </location>
</feature>
<evidence type="ECO:0000259" key="3">
    <source>
        <dbReference type="PROSITE" id="PS50975"/>
    </source>
</evidence>
<organism evidence="5 6">
    <name type="scientific">Pseudonocardia spirodelae</name>
    <dbReference type="NCBI Taxonomy" id="3133431"/>
    <lineage>
        <taxon>Bacteria</taxon>
        <taxon>Bacillati</taxon>
        <taxon>Actinomycetota</taxon>
        <taxon>Actinomycetes</taxon>
        <taxon>Pseudonocardiales</taxon>
        <taxon>Pseudonocardiaceae</taxon>
        <taxon>Pseudonocardia</taxon>
    </lineage>
</organism>
<feature type="compositionally biased region" description="Low complexity" evidence="2">
    <location>
        <begin position="592"/>
        <end position="603"/>
    </location>
</feature>
<dbReference type="Pfam" id="PF13380">
    <property type="entry name" value="CoA_binding_2"/>
    <property type="match status" value="1"/>
</dbReference>
<keyword evidence="6" id="KW-1185">Reference proteome</keyword>
<proteinExistence type="predicted"/>
<dbReference type="SUPFAM" id="SSF56059">
    <property type="entry name" value="Glutathione synthetase ATP-binding domain-like"/>
    <property type="match status" value="1"/>
</dbReference>
<keyword evidence="1" id="KW-0067">ATP-binding</keyword>
<evidence type="ECO:0000259" key="4">
    <source>
        <dbReference type="PROSITE" id="PS51186"/>
    </source>
</evidence>
<dbReference type="Pfam" id="PF13549">
    <property type="entry name" value="ATP-grasp_5"/>
    <property type="match status" value="1"/>
</dbReference>
<comment type="caution">
    <text evidence="5">The sequence shown here is derived from an EMBL/GenBank/DDBJ whole genome shotgun (WGS) entry which is preliminary data.</text>
</comment>
<dbReference type="InterPro" id="IPR036291">
    <property type="entry name" value="NAD(P)-bd_dom_sf"/>
</dbReference>
<feature type="compositionally biased region" description="Pro residues" evidence="2">
    <location>
        <begin position="609"/>
        <end position="625"/>
    </location>
</feature>
<feature type="domain" description="ATP-grasp" evidence="3">
    <location>
        <begin position="760"/>
        <end position="813"/>
    </location>
</feature>
<dbReference type="InterPro" id="IPR032875">
    <property type="entry name" value="Succ_CoA_lig_flav_dom"/>
</dbReference>
<dbReference type="SUPFAM" id="SSF52210">
    <property type="entry name" value="Succinyl-CoA synthetase domains"/>
    <property type="match status" value="3"/>
</dbReference>
<dbReference type="SMART" id="SM00881">
    <property type="entry name" value="CoA_binding"/>
    <property type="match status" value="1"/>
</dbReference>
<keyword evidence="5" id="KW-0012">Acyltransferase</keyword>
<dbReference type="InterPro" id="IPR016102">
    <property type="entry name" value="Succinyl-CoA_synth-like"/>
</dbReference>
<dbReference type="GO" id="GO:0016746">
    <property type="term" value="F:acyltransferase activity"/>
    <property type="evidence" value="ECO:0007669"/>
    <property type="project" value="UniProtKB-KW"/>
</dbReference>
<keyword evidence="5" id="KW-0808">Transferase</keyword>
<dbReference type="RefSeq" id="WP_340285325.1">
    <property type="nucleotide sequence ID" value="NZ_JBBJUP010000001.1"/>
</dbReference>
<dbReference type="EMBL" id="JBBJUP010000001">
    <property type="protein sequence ID" value="MEJ8277327.1"/>
    <property type="molecule type" value="Genomic_DNA"/>
</dbReference>
<reference evidence="5 6" key="1">
    <citation type="submission" date="2024-03" db="EMBL/GenBank/DDBJ databases">
        <title>Draft genome sequence of Pseudonocardia sp. DW16-2.</title>
        <authorList>
            <person name="Duangmal K."/>
        </authorList>
    </citation>
    <scope>NUCLEOTIDE SEQUENCE [LARGE SCALE GENOMIC DNA]</scope>
    <source>
        <strain evidence="5 6">DW16-2</strain>
    </source>
</reference>
<protein>
    <submittedName>
        <fullName evidence="5">GNAT family N-acetyltransferase</fullName>
        <ecNumber evidence="5">2.3.1.-</ecNumber>
    </submittedName>
</protein>
<evidence type="ECO:0000313" key="6">
    <source>
        <dbReference type="Proteomes" id="UP001364211"/>
    </source>
</evidence>
<dbReference type="InterPro" id="IPR000182">
    <property type="entry name" value="GNAT_dom"/>
</dbReference>
<dbReference type="InterPro" id="IPR011761">
    <property type="entry name" value="ATP-grasp"/>
</dbReference>
<dbReference type="Proteomes" id="UP001364211">
    <property type="component" value="Unassembled WGS sequence"/>
</dbReference>
<name>A0ABU8T076_9PSEU</name>
<evidence type="ECO:0000256" key="2">
    <source>
        <dbReference type="SAM" id="MobiDB-lite"/>
    </source>
</evidence>
<dbReference type="Gene3D" id="3.40.50.261">
    <property type="entry name" value="Succinyl-CoA synthetase domains"/>
    <property type="match status" value="3"/>
</dbReference>
<dbReference type="Pfam" id="PF13607">
    <property type="entry name" value="Succ_CoA_lig"/>
    <property type="match status" value="1"/>
</dbReference>
<feature type="region of interest" description="Disordered" evidence="2">
    <location>
        <begin position="568"/>
        <end position="640"/>
    </location>
</feature>
<dbReference type="Gene3D" id="3.40.630.30">
    <property type="match status" value="1"/>
</dbReference>
<dbReference type="PANTHER" id="PTHR42793">
    <property type="entry name" value="COA BINDING DOMAIN CONTAINING PROTEIN"/>
    <property type="match status" value="1"/>
</dbReference>
<dbReference type="CDD" id="cd04301">
    <property type="entry name" value="NAT_SF"/>
    <property type="match status" value="1"/>
</dbReference>
<dbReference type="Gene3D" id="3.30.470.20">
    <property type="entry name" value="ATP-grasp fold, B domain"/>
    <property type="match status" value="1"/>
</dbReference>
<keyword evidence="1" id="KW-0547">Nucleotide-binding</keyword>
<accession>A0ABU8T076</accession>
<dbReference type="InterPro" id="IPR003781">
    <property type="entry name" value="CoA-bd"/>
</dbReference>
<dbReference type="PANTHER" id="PTHR42793:SF1">
    <property type="entry name" value="PEPTIDYL-LYSINE N-ACETYLTRANSFERASE PATZ"/>
    <property type="match status" value="1"/>
</dbReference>
<dbReference type="Pfam" id="PF00583">
    <property type="entry name" value="Acetyltransf_1"/>
    <property type="match status" value="1"/>
</dbReference>
<dbReference type="PROSITE" id="PS50975">
    <property type="entry name" value="ATP_GRASP"/>
    <property type="match status" value="1"/>
</dbReference>
<dbReference type="EC" id="2.3.1.-" evidence="5"/>
<dbReference type="InterPro" id="IPR016181">
    <property type="entry name" value="Acyl_CoA_acyltransferase"/>
</dbReference>
<dbReference type="InterPro" id="IPR013815">
    <property type="entry name" value="ATP_grasp_subdomain_1"/>
</dbReference>
<evidence type="ECO:0000313" key="5">
    <source>
        <dbReference type="EMBL" id="MEJ8277327.1"/>
    </source>
</evidence>
<gene>
    <name evidence="5" type="ORF">WJX68_00125</name>
</gene>
<sequence>MPETTPDTQKTEHPYPRHWEADVVASDGGIVHLRPILPGDAEALLAFHSKLSDRTRYLRYFGPYPRISPRDLERFTVVDHRTRVAFLALLGDEIVAVGRYEGLTAGGGAAAQDGAGTDKPVTSAEVAFVVRDDHQSRGLGSILLEHLAAAARENGLSRFEAEVLVENHAMVRVFREAGYQVKRAFAEGVLHLEFDIDPTEKSIAVRYAREQAAEARSVANLLHPSSVAVIGASADETKIGHAVLLNLLRAGFTGPVYPVNPDARSVRGVRAYPSVIDIPDEVDLAVVAVPAANIDEVMDSCLAKGVKVLVVISSGFADAGDDGGTVAERRLVAEARAHGMRVVGPNALGVANPDPAVRLNATLAPQLPGSGRTGFFCQSGALGSAILANARSRGLGLSSFVSAGNRADVSGNDLMQYWQTDPNTDQVLLYLETFGNPRKFARVARRLARTKPVIAVKSGRHTGPLPSLASVAASIDESSVQALFEQSGVIRVQTLPQMFDTALLIAHQPLPRGRRVAVVGNSTAVNLLVLDGLLDEGLELAGDPVDVGTQASPEAFAAAVRSTLAGARDRAPLPTGPVAPSGPAGAAPPGPGAATVDPGTAPAESVAPDAPPTGDAPPGEAPPGDAPAGDARPDPGPDALIAVFVPPVAVAGHAHAHALRDAAEGAGIPVIAVFLAAEGIPAELSVRTADGTPGRGSVPSFASPERATSALGRVSRYAEWRNTPVGEFVVPDGIDTERARCLIASFGPDRLHALTDDEAVELLACYGLPVVTFRLAKGVADTLAAADEVGYPVVLKATDDQWRHRGDFVGVRLDLGSPEAVRVAHAELARITGSEDVYVQRMAPKGTSCKVEVVDDPSFGSLIAFGLSGMATELLDDRAYRVLPVSTADAARLVRAPRAAPLLTGYRGSEPVDTAALEDVVLRVGRLTEDLPQIRSLSLDPVLASPEGAFVTGARVTVGPVPDRRDAGPRRLR</sequence>
<dbReference type="Gene3D" id="3.40.50.720">
    <property type="entry name" value="NAD(P)-binding Rossmann-like Domain"/>
    <property type="match status" value="1"/>
</dbReference>
<feature type="compositionally biased region" description="Low complexity" evidence="2">
    <location>
        <begin position="576"/>
        <end position="585"/>
    </location>
</feature>
<dbReference type="SUPFAM" id="SSF55729">
    <property type="entry name" value="Acyl-CoA N-acyltransferases (Nat)"/>
    <property type="match status" value="1"/>
</dbReference>
<dbReference type="PROSITE" id="PS51186">
    <property type="entry name" value="GNAT"/>
    <property type="match status" value="1"/>
</dbReference>